<evidence type="ECO:0000313" key="10">
    <source>
        <dbReference type="EMBL" id="MCY4726671.1"/>
    </source>
</evidence>
<keyword evidence="4 7" id="KW-1133">Transmembrane helix</keyword>
<keyword evidence="2" id="KW-1003">Cell membrane</keyword>
<evidence type="ECO:0000259" key="8">
    <source>
        <dbReference type="Pfam" id="PF02687"/>
    </source>
</evidence>
<feature type="transmembrane region" description="Helical" evidence="7">
    <location>
        <begin position="16"/>
        <end position="36"/>
    </location>
</feature>
<dbReference type="Proteomes" id="UP001074726">
    <property type="component" value="Unassembled WGS sequence"/>
</dbReference>
<feature type="transmembrane region" description="Helical" evidence="7">
    <location>
        <begin position="717"/>
        <end position="745"/>
    </location>
</feature>
<name>A0ABT4CE72_9ACTN</name>
<evidence type="ECO:0000256" key="1">
    <source>
        <dbReference type="ARBA" id="ARBA00004651"/>
    </source>
</evidence>
<dbReference type="RefSeq" id="WP_268111576.1">
    <property type="nucleotide sequence ID" value="NZ_JAPPUX010000003.1"/>
</dbReference>
<feature type="domain" description="ABC3 transporter permease C-terminal" evidence="8">
    <location>
        <begin position="266"/>
        <end position="386"/>
    </location>
</feature>
<dbReference type="InterPro" id="IPR003838">
    <property type="entry name" value="ABC3_permease_C"/>
</dbReference>
<feature type="domain" description="ABC3 transporter permease C-terminal" evidence="8">
    <location>
        <begin position="724"/>
        <end position="839"/>
    </location>
</feature>
<dbReference type="PANTHER" id="PTHR30572:SF4">
    <property type="entry name" value="ABC TRANSPORTER PERMEASE YTRF"/>
    <property type="match status" value="1"/>
</dbReference>
<sequence length="847" mass="86294">MLRLVLKQTLAHRGRLLLTFAAITLGVTFVVGTLVLTDTSREVFDDQFCDASTEVDIVIRDAVAFDAAMGIEVERDPLNSRLAAHTATLPGVSRAIPVVKGTGLLIADGEAIVPAGPSMLTSWTGVDGFTLRDGHAPEQLDEVVIDAATATAHDITLGDTVRVQADSEADLRVVGLVGFGDADGLPDTTVALTSLATAQRLLRLGDGISQISVIAADGTATSEVADRLRAELGTDVDVAASQDTAAASAAAAKSQLGFITGALLALAGAALVIGAFLIANTFSVLVTQRTRELAVMRAAGATGRQVMTSILGEAAVLGIAGAVAGTGAGLVAATGLRALLDAAGATVPDGPTVLSARTLVVALAVGVVVTLIAAFGAARRAARVSPVMAMREGALGTAGGRGRIRAGVGLTLTAAGVAALSVGGATESMPALGAGTAALVAGLVALAPVVAPAVVHLIGRGLSAVTGRSVPAGLAREAARRAPRRTGATVMALALSLALVVFVSVVGASVRAALQSGFDEAITAELVVESARGEMLGGLEPATREKIEELDEVGTVSPLRFGHWKDSGATRALTALDPATIDDVTHVDMVEGSLTDLSDGRDGVVITERQAVERGRDVGDRLAMTFARTGTVQVPVVGLIDDDDAKALSTDYLVSLASYRDWFTERVDATLLVRPSSGTTLDQAQTALEDALEGMPTVEVRDQASAAEARTASLDGILTLITAVLMLTVLIAMLGITNTLALSIIERTRELGLLRAVGMTRRQLRTMIRTESLLIAVAGLLVGTTVGVATSALFVRAIAQGGDLHLQIPTTGLALVAAAALVVGIVGGLAPARRAARLEVLTAIHEQ</sequence>
<evidence type="ECO:0000259" key="9">
    <source>
        <dbReference type="Pfam" id="PF12704"/>
    </source>
</evidence>
<comment type="similarity">
    <text evidence="6">Belongs to the ABC-4 integral membrane protein family.</text>
</comment>
<evidence type="ECO:0000256" key="7">
    <source>
        <dbReference type="SAM" id="Phobius"/>
    </source>
</evidence>
<dbReference type="Pfam" id="PF12704">
    <property type="entry name" value="MacB_PCD"/>
    <property type="match status" value="2"/>
</dbReference>
<dbReference type="Pfam" id="PF02687">
    <property type="entry name" value="FtsX"/>
    <property type="match status" value="2"/>
</dbReference>
<proteinExistence type="inferred from homology"/>
<evidence type="ECO:0000313" key="11">
    <source>
        <dbReference type="Proteomes" id="UP001074726"/>
    </source>
</evidence>
<dbReference type="PANTHER" id="PTHR30572">
    <property type="entry name" value="MEMBRANE COMPONENT OF TRANSPORTER-RELATED"/>
    <property type="match status" value="1"/>
</dbReference>
<reference evidence="10" key="1">
    <citation type="submission" date="2022-08" db="EMBL/GenBank/DDBJ databases">
        <title>Genome sequencing of Nocardioides sp. STR2.</title>
        <authorList>
            <person name="So Y."/>
        </authorList>
    </citation>
    <scope>NUCLEOTIDE SEQUENCE</scope>
    <source>
        <strain evidence="10">STR2</strain>
    </source>
</reference>
<evidence type="ECO:0000256" key="2">
    <source>
        <dbReference type="ARBA" id="ARBA00022475"/>
    </source>
</evidence>
<feature type="transmembrane region" description="Helical" evidence="7">
    <location>
        <begin position="811"/>
        <end position="830"/>
    </location>
</feature>
<evidence type="ECO:0000256" key="5">
    <source>
        <dbReference type="ARBA" id="ARBA00023136"/>
    </source>
</evidence>
<comment type="caution">
    <text evidence="10">The sequence shown here is derived from an EMBL/GenBank/DDBJ whole genome shotgun (WGS) entry which is preliminary data.</text>
</comment>
<keyword evidence="11" id="KW-1185">Reference proteome</keyword>
<comment type="subcellular location">
    <subcellularLocation>
        <location evidence="1">Cell membrane</location>
        <topology evidence="1">Multi-pass membrane protein</topology>
    </subcellularLocation>
</comment>
<dbReference type="InterPro" id="IPR025857">
    <property type="entry name" value="MacB_PCD"/>
</dbReference>
<feature type="transmembrane region" description="Helical" evidence="7">
    <location>
        <begin position="437"/>
        <end position="458"/>
    </location>
</feature>
<organism evidence="10 11">
    <name type="scientific">Nocardioides pini</name>
    <dbReference type="NCBI Taxonomy" id="2975053"/>
    <lineage>
        <taxon>Bacteria</taxon>
        <taxon>Bacillati</taxon>
        <taxon>Actinomycetota</taxon>
        <taxon>Actinomycetes</taxon>
        <taxon>Propionibacteriales</taxon>
        <taxon>Nocardioidaceae</taxon>
        <taxon>Nocardioides</taxon>
    </lineage>
</organism>
<dbReference type="EMBL" id="JAPPUX010000003">
    <property type="protein sequence ID" value="MCY4726671.1"/>
    <property type="molecule type" value="Genomic_DNA"/>
</dbReference>
<gene>
    <name evidence="10" type="ORF">NYO98_10310</name>
</gene>
<protein>
    <submittedName>
        <fullName evidence="10">ABC transporter permease</fullName>
    </submittedName>
</protein>
<keyword evidence="3 7" id="KW-0812">Transmembrane</keyword>
<feature type="transmembrane region" description="Helical" evidence="7">
    <location>
        <begin position="773"/>
        <end position="799"/>
    </location>
</feature>
<feature type="transmembrane region" description="Helical" evidence="7">
    <location>
        <begin position="263"/>
        <end position="287"/>
    </location>
</feature>
<evidence type="ECO:0000256" key="3">
    <source>
        <dbReference type="ARBA" id="ARBA00022692"/>
    </source>
</evidence>
<keyword evidence="5 7" id="KW-0472">Membrane</keyword>
<evidence type="ECO:0000256" key="6">
    <source>
        <dbReference type="ARBA" id="ARBA00038076"/>
    </source>
</evidence>
<feature type="domain" description="MacB-like periplasmic core" evidence="9">
    <location>
        <begin position="486"/>
        <end position="690"/>
    </location>
</feature>
<feature type="transmembrane region" description="Helical" evidence="7">
    <location>
        <begin position="359"/>
        <end position="378"/>
    </location>
</feature>
<feature type="transmembrane region" description="Helical" evidence="7">
    <location>
        <begin position="490"/>
        <end position="510"/>
    </location>
</feature>
<accession>A0ABT4CE72</accession>
<feature type="transmembrane region" description="Helical" evidence="7">
    <location>
        <begin position="314"/>
        <end position="339"/>
    </location>
</feature>
<evidence type="ECO:0000256" key="4">
    <source>
        <dbReference type="ARBA" id="ARBA00022989"/>
    </source>
</evidence>
<dbReference type="InterPro" id="IPR050250">
    <property type="entry name" value="Macrolide_Exporter_MacB"/>
</dbReference>
<feature type="transmembrane region" description="Helical" evidence="7">
    <location>
        <begin position="406"/>
        <end position="425"/>
    </location>
</feature>
<feature type="domain" description="MacB-like periplasmic core" evidence="9">
    <location>
        <begin position="17"/>
        <end position="230"/>
    </location>
</feature>